<reference evidence="1" key="1">
    <citation type="submission" date="2020-04" db="EMBL/GenBank/DDBJ databases">
        <authorList>
            <person name="Chiriac C."/>
            <person name="Salcher M."/>
            <person name="Ghai R."/>
            <person name="Kavagutti S V."/>
        </authorList>
    </citation>
    <scope>NUCLEOTIDE SEQUENCE</scope>
</reference>
<gene>
    <name evidence="1" type="ORF">UFOVP53_91</name>
</gene>
<organism evidence="1">
    <name type="scientific">uncultured Caudovirales phage</name>
    <dbReference type="NCBI Taxonomy" id="2100421"/>
    <lineage>
        <taxon>Viruses</taxon>
        <taxon>Duplodnaviria</taxon>
        <taxon>Heunggongvirae</taxon>
        <taxon>Uroviricota</taxon>
        <taxon>Caudoviricetes</taxon>
        <taxon>Peduoviridae</taxon>
        <taxon>Maltschvirus</taxon>
        <taxon>Maltschvirus maltsch</taxon>
    </lineage>
</organism>
<protein>
    <submittedName>
        <fullName evidence="1">Uncharacterized protein</fullName>
    </submittedName>
</protein>
<dbReference type="EMBL" id="LR796189">
    <property type="protein sequence ID" value="CAB4125251.1"/>
    <property type="molecule type" value="Genomic_DNA"/>
</dbReference>
<proteinExistence type="predicted"/>
<name>A0A6J5KTN9_9CAUD</name>
<evidence type="ECO:0000313" key="1">
    <source>
        <dbReference type="EMBL" id="CAB4125251.1"/>
    </source>
</evidence>
<sequence>MNFLTTLDKFKITSDSTKDSNYISEDILYSYWIGKGVEADE</sequence>
<accession>A0A6J5KTN9</accession>